<feature type="transmembrane region" description="Helical" evidence="6">
    <location>
        <begin position="493"/>
        <end position="511"/>
    </location>
</feature>
<feature type="transmembrane region" description="Helical" evidence="6">
    <location>
        <begin position="95"/>
        <end position="115"/>
    </location>
</feature>
<proteinExistence type="predicted"/>
<feature type="transmembrane region" description="Helical" evidence="6">
    <location>
        <begin position="236"/>
        <end position="256"/>
    </location>
</feature>
<evidence type="ECO:0000256" key="6">
    <source>
        <dbReference type="SAM" id="Phobius"/>
    </source>
</evidence>
<feature type="transmembrane region" description="Helical" evidence="6">
    <location>
        <begin position="409"/>
        <end position="427"/>
    </location>
</feature>
<dbReference type="Pfam" id="PF13520">
    <property type="entry name" value="AA_permease_2"/>
    <property type="match status" value="1"/>
</dbReference>
<dbReference type="EMBL" id="CP042806">
    <property type="protein sequence ID" value="QEE27745.1"/>
    <property type="molecule type" value="Genomic_DNA"/>
</dbReference>
<dbReference type="Proteomes" id="UP000321820">
    <property type="component" value="Chromosome"/>
</dbReference>
<feature type="transmembrane region" description="Helical" evidence="6">
    <location>
        <begin position="38"/>
        <end position="61"/>
    </location>
</feature>
<dbReference type="AlphaFoldDB" id="A0A5B9E9C8"/>
<keyword evidence="3 6" id="KW-0812">Transmembrane</keyword>
<dbReference type="OrthoDB" id="9762947at2"/>
<keyword evidence="5 6" id="KW-0472">Membrane</keyword>
<evidence type="ECO:0000256" key="1">
    <source>
        <dbReference type="ARBA" id="ARBA00004141"/>
    </source>
</evidence>
<dbReference type="PIRSF" id="PIRSF006060">
    <property type="entry name" value="AA_transporter"/>
    <property type="match status" value="1"/>
</dbReference>
<dbReference type="InterPro" id="IPR002293">
    <property type="entry name" value="AA/rel_permease1"/>
</dbReference>
<evidence type="ECO:0000256" key="4">
    <source>
        <dbReference type="ARBA" id="ARBA00022989"/>
    </source>
</evidence>
<feature type="transmembrane region" description="Helical" evidence="6">
    <location>
        <begin position="362"/>
        <end position="388"/>
    </location>
</feature>
<evidence type="ECO:0000256" key="2">
    <source>
        <dbReference type="ARBA" id="ARBA00022448"/>
    </source>
</evidence>
<protein>
    <submittedName>
        <fullName evidence="7">Amino acid permease</fullName>
    </submittedName>
</protein>
<feature type="transmembrane region" description="Helical" evidence="6">
    <location>
        <begin position="127"/>
        <end position="148"/>
    </location>
</feature>
<reference evidence="7 8" key="1">
    <citation type="submission" date="2019-08" db="EMBL/GenBank/DDBJ databases">
        <title>Complete genome sequence of Terriglobus albidus strain ORNL.</title>
        <authorList>
            <person name="Podar M."/>
        </authorList>
    </citation>
    <scope>NUCLEOTIDE SEQUENCE [LARGE SCALE GENOMIC DNA]</scope>
    <source>
        <strain evidence="7 8">ORNL</strain>
    </source>
</reference>
<gene>
    <name evidence="7" type="ORF">FTW19_06900</name>
</gene>
<evidence type="ECO:0000313" key="7">
    <source>
        <dbReference type="EMBL" id="QEE27745.1"/>
    </source>
</evidence>
<dbReference type="GO" id="GO:0016020">
    <property type="term" value="C:membrane"/>
    <property type="evidence" value="ECO:0007669"/>
    <property type="project" value="UniProtKB-SubCell"/>
</dbReference>
<dbReference type="PANTHER" id="PTHR43243:SF4">
    <property type="entry name" value="CATIONIC AMINO ACID TRANSPORTER 4"/>
    <property type="match status" value="1"/>
</dbReference>
<keyword evidence="8" id="KW-1185">Reference proteome</keyword>
<keyword evidence="2" id="KW-0813">Transport</keyword>
<dbReference type="PANTHER" id="PTHR43243">
    <property type="entry name" value="INNER MEMBRANE TRANSPORTER YGJI-RELATED"/>
    <property type="match status" value="1"/>
</dbReference>
<dbReference type="Gene3D" id="1.20.1740.10">
    <property type="entry name" value="Amino acid/polyamine transporter I"/>
    <property type="match status" value="1"/>
</dbReference>
<accession>A0A5B9E9C8</accession>
<dbReference type="KEGG" id="talb:FTW19_06900"/>
<keyword evidence="4 6" id="KW-1133">Transmembrane helix</keyword>
<feature type="transmembrane region" description="Helical" evidence="6">
    <location>
        <begin position="268"/>
        <end position="286"/>
    </location>
</feature>
<feature type="transmembrane region" description="Helical" evidence="6">
    <location>
        <begin position="307"/>
        <end position="331"/>
    </location>
</feature>
<feature type="transmembrane region" description="Helical" evidence="6">
    <location>
        <begin position="468"/>
        <end position="487"/>
    </location>
</feature>
<sequence>MRRSTSLARQIFATKSIDKLIAESEQPERSLKKTLGPVSLTALGIGAVIGSGIFTVIGTAIGGNPSKFADWKASPIIDLILHHGSVAGRPGAGPALALSLILVAIVCGLTGLCYAELASMIPIAGSAYTYTYATLGELIAWIIGWDLILEYAFSNMSVSVGFAAHVVDLIDWLGIKMDPKWLSPAYLPLGLQDLAGHDIYQPGWHFGFNIPAFLIVLILTVILVRGIRESARTNNVMVLVKIFAILLFIFFGLSFIHPGNYHPFIPNGFPGVLAGGSIIFFTYIGFDSVSTASEECRDPRRDVPIGIIATLVICTLLYVGVAAILTGMVPWQSIAGDAAPVVTALKRISLTPEGHRLHWVRLAVLLGAIVGMISSILVFQLGQARVWFAMSRDRLLPDVFSSLNPKYRTPAFATWFAGILVAIPSGLFDVGSFAEMSNIGTLFAFVLVSIGVIVLRRRQPERHRGFRVPFGPVIPILSTVCCLLLMAGLPAITWVRFFVWLTIGLVVYFSYSRKRSEFAPKAESVARLQER</sequence>
<feature type="transmembrane region" description="Helical" evidence="6">
    <location>
        <begin position="439"/>
        <end position="456"/>
    </location>
</feature>
<dbReference type="GO" id="GO:0015171">
    <property type="term" value="F:amino acid transmembrane transporter activity"/>
    <property type="evidence" value="ECO:0007669"/>
    <property type="project" value="TreeGrafter"/>
</dbReference>
<evidence type="ECO:0000256" key="5">
    <source>
        <dbReference type="ARBA" id="ARBA00023136"/>
    </source>
</evidence>
<comment type="subcellular location">
    <subcellularLocation>
        <location evidence="1">Membrane</location>
        <topology evidence="1">Multi-pass membrane protein</topology>
    </subcellularLocation>
</comment>
<evidence type="ECO:0000256" key="3">
    <source>
        <dbReference type="ARBA" id="ARBA00022692"/>
    </source>
</evidence>
<name>A0A5B9E9C8_9BACT</name>
<organism evidence="7 8">
    <name type="scientific">Terriglobus albidus</name>
    <dbReference type="NCBI Taxonomy" id="1592106"/>
    <lineage>
        <taxon>Bacteria</taxon>
        <taxon>Pseudomonadati</taxon>
        <taxon>Acidobacteriota</taxon>
        <taxon>Terriglobia</taxon>
        <taxon>Terriglobales</taxon>
        <taxon>Acidobacteriaceae</taxon>
        <taxon>Terriglobus</taxon>
    </lineage>
</organism>
<feature type="transmembrane region" description="Helical" evidence="6">
    <location>
        <begin position="204"/>
        <end position="224"/>
    </location>
</feature>
<evidence type="ECO:0000313" key="8">
    <source>
        <dbReference type="Proteomes" id="UP000321820"/>
    </source>
</evidence>